<name>A0A372LRA9_9BACI</name>
<dbReference type="InterPro" id="IPR036779">
    <property type="entry name" value="LysM_dom_sf"/>
</dbReference>
<dbReference type="CDD" id="cd00118">
    <property type="entry name" value="LysM"/>
    <property type="match status" value="1"/>
</dbReference>
<dbReference type="Pfam" id="PF01476">
    <property type="entry name" value="LysM"/>
    <property type="match status" value="1"/>
</dbReference>
<accession>A0A372LRA9</accession>
<dbReference type="RefSeq" id="WP_117325896.1">
    <property type="nucleotide sequence ID" value="NZ_QVTE01000016.1"/>
</dbReference>
<proteinExistence type="predicted"/>
<evidence type="ECO:0000313" key="2">
    <source>
        <dbReference type="EMBL" id="RFU70312.1"/>
    </source>
</evidence>
<reference evidence="2 3" key="1">
    <citation type="submission" date="2018-08" db="EMBL/GenBank/DDBJ databases">
        <title>Bacillus chawlae sp. nov., Bacillus glennii sp. nov., and Bacillus saganii sp. nov. Isolated from the Vehicle Assembly Building at Kennedy Space Center where the Viking Spacecraft were Assembled.</title>
        <authorList>
            <person name="Seuylemezian A."/>
            <person name="Vaishampayan P."/>
        </authorList>
    </citation>
    <scope>NUCLEOTIDE SEQUENCE [LARGE SCALE GENOMIC DNA]</scope>
    <source>
        <strain evidence="2 3">V47-23a</strain>
    </source>
</reference>
<dbReference type="EMBL" id="QVTE01000016">
    <property type="protein sequence ID" value="RFU70312.1"/>
    <property type="molecule type" value="Genomic_DNA"/>
</dbReference>
<dbReference type="InterPro" id="IPR018392">
    <property type="entry name" value="LysM"/>
</dbReference>
<dbReference type="SUPFAM" id="SSF54106">
    <property type="entry name" value="LysM domain"/>
    <property type="match status" value="1"/>
</dbReference>
<dbReference type="PROSITE" id="PS51782">
    <property type="entry name" value="LYSM"/>
    <property type="match status" value="1"/>
</dbReference>
<evidence type="ECO:0000259" key="1">
    <source>
        <dbReference type="PROSITE" id="PS51782"/>
    </source>
</evidence>
<dbReference type="SMART" id="SM00257">
    <property type="entry name" value="LysM"/>
    <property type="match status" value="1"/>
</dbReference>
<organism evidence="2 3">
    <name type="scientific">Peribacillus saganii</name>
    <dbReference type="NCBI Taxonomy" id="2303992"/>
    <lineage>
        <taxon>Bacteria</taxon>
        <taxon>Bacillati</taxon>
        <taxon>Bacillota</taxon>
        <taxon>Bacilli</taxon>
        <taxon>Bacillales</taxon>
        <taxon>Bacillaceae</taxon>
        <taxon>Peribacillus</taxon>
    </lineage>
</organism>
<gene>
    <name evidence="2" type="ORF">D0469_06855</name>
</gene>
<sequence>MRKLCRSHSNTLVLICLSLLFSFFLTIDFSKEDKEHFQMVKVSPGDTLWDIAGQYETASLTRDEIIKWIEKHNQVEGGLIRQGQELRVPVINDNQTGDLAGDF</sequence>
<comment type="caution">
    <text evidence="2">The sequence shown here is derived from an EMBL/GenBank/DDBJ whole genome shotgun (WGS) entry which is preliminary data.</text>
</comment>
<protein>
    <submittedName>
        <fullName evidence="2">LysM peptidoglycan-binding domain-containing protein</fullName>
    </submittedName>
</protein>
<keyword evidence="3" id="KW-1185">Reference proteome</keyword>
<dbReference type="OrthoDB" id="2679564at2"/>
<dbReference type="Proteomes" id="UP000264541">
    <property type="component" value="Unassembled WGS sequence"/>
</dbReference>
<evidence type="ECO:0000313" key="3">
    <source>
        <dbReference type="Proteomes" id="UP000264541"/>
    </source>
</evidence>
<dbReference type="Gene3D" id="3.10.350.10">
    <property type="entry name" value="LysM domain"/>
    <property type="match status" value="1"/>
</dbReference>
<feature type="domain" description="LysM" evidence="1">
    <location>
        <begin position="38"/>
        <end position="88"/>
    </location>
</feature>
<dbReference type="AlphaFoldDB" id="A0A372LRA9"/>